<dbReference type="InterPro" id="IPR011022">
    <property type="entry name" value="Arrestin_C-like"/>
</dbReference>
<proteinExistence type="predicted"/>
<feature type="region of interest" description="Disordered" evidence="1">
    <location>
        <begin position="108"/>
        <end position="133"/>
    </location>
</feature>
<dbReference type="Proteomes" id="UP000191144">
    <property type="component" value="Chromosome E"/>
</dbReference>
<feature type="compositionally biased region" description="Polar residues" evidence="1">
    <location>
        <begin position="34"/>
        <end position="71"/>
    </location>
</feature>
<feature type="region of interest" description="Disordered" evidence="1">
    <location>
        <begin position="680"/>
        <end position="704"/>
    </location>
</feature>
<evidence type="ECO:0000259" key="2">
    <source>
        <dbReference type="SMART" id="SM01017"/>
    </source>
</evidence>
<dbReference type="Pfam" id="PF02752">
    <property type="entry name" value="Arrestin_C"/>
    <property type="match status" value="1"/>
</dbReference>
<gene>
    <name evidence="3" type="ORF">LAME_0E03158G</name>
</gene>
<dbReference type="GO" id="GO:0031625">
    <property type="term" value="F:ubiquitin protein ligase binding"/>
    <property type="evidence" value="ECO:0007669"/>
    <property type="project" value="TreeGrafter"/>
</dbReference>
<dbReference type="EMBL" id="LT598481">
    <property type="protein sequence ID" value="SCU89368.1"/>
    <property type="molecule type" value="Genomic_DNA"/>
</dbReference>
<reference evidence="4" key="1">
    <citation type="submission" date="2016-03" db="EMBL/GenBank/DDBJ databases">
        <authorList>
            <person name="Devillers Hugo."/>
        </authorList>
    </citation>
    <scope>NUCLEOTIDE SEQUENCE [LARGE SCALE GENOMIC DNA]</scope>
</reference>
<sequence length="958" mass="106104">MPFSRPKPFAMVDDQKMSSQASAEYEARRRSSSIKNALTSMIKTGSTNLSSVNGHQRPRSQSGAAPVSTSHTGFASLHSSLMSHGGSPRLLHSCDDHGVAPNELALAENTSKPVFSEDEDEEADIESGENLSEPEELHTNFSAHTLKMPANHLNGRKYLLEYLSERGFLQPKSLTSNRDISITLATSSDVVFLPTVSSQDDEYLSHLAMLNGSEPTFEETTASSRREPTSSSTAHQNSESREGVSSVSPGGPSIDADGKNVLFNLAVIVSFKRPTTVTKIKAELFSKVRIYWQHGVPPEKATNEEYYTLGELKWELTEENYSLFIPRHLSTKNKIVERTENSIKSALFKNNDDLLSQNYTKRKDSDVRLASSLDTLDKERTFKSGEYVFLLPVFFSSNIPETLYLPSGRVSYQFRCATKLSPNNFTNSDSKSDTSSSNSALSHASEDQHAEPSSHNKFAGNKLLRKVRDQFQASSGDKTIAQRNVIKADQTIQVVRMPPTISDFTADKPIYINRVWNDALSYEVSLLKKYVPAGSKIPIRIKLSPISKDTSVKRIRVSVIEKITYVSKNLEYEFDQTEAIANDPYNPYYSEFVCRRKQERILPLWEIRSKEKGCKAMKEDIVENCRSENLLSFSSVPLEGKDGSNTTDMVDPLVIDSEISFPKFTALDKRTSRTVPPYGIDEFMNAQNPSHQPQSTSSGPLPRRNSAASGVIGFFAGRRVSTPFASRRASTSSAVEPDRSTTTFKSSSNIRVSAYSRLNEPKRGLYLDCVSFKNIHVKHKLEIMLRISKRAKDSSSSEKHYEVLIDTPIIIVSDLCGSSNIELPTYDVATRMNLTDTIAPPSFEEAVSVPGSPVASPLASPIGTPNVFGSYDPDDLSINQLSLSRATTQNMSSDSSVLNMPAHPDRRYSNIDCLINASPGGSESKLFKETFEFKHSTSTPGPTPGSPSDDDEPPEYER</sequence>
<feature type="compositionally biased region" description="Polar residues" evidence="1">
    <location>
        <begin position="218"/>
        <end position="237"/>
    </location>
</feature>
<feature type="compositionally biased region" description="Low complexity" evidence="1">
    <location>
        <begin position="426"/>
        <end position="443"/>
    </location>
</feature>
<dbReference type="Gene3D" id="2.60.40.640">
    <property type="match status" value="1"/>
</dbReference>
<protein>
    <submittedName>
        <fullName evidence="3">LAME_0E03158g1_1</fullName>
    </submittedName>
</protein>
<feature type="compositionally biased region" description="Basic and acidic residues" evidence="1">
    <location>
        <begin position="444"/>
        <end position="454"/>
    </location>
</feature>
<feature type="compositionally biased region" description="Acidic residues" evidence="1">
    <location>
        <begin position="948"/>
        <end position="958"/>
    </location>
</feature>
<dbReference type="GO" id="GO:0070086">
    <property type="term" value="P:ubiquitin-dependent endocytosis"/>
    <property type="evidence" value="ECO:0007669"/>
    <property type="project" value="TreeGrafter"/>
</dbReference>
<feature type="domain" description="Arrestin C-terminal-like" evidence="2">
    <location>
        <begin position="516"/>
        <end position="816"/>
    </location>
</feature>
<dbReference type="GO" id="GO:0030674">
    <property type="term" value="F:protein-macromolecule adaptor activity"/>
    <property type="evidence" value="ECO:0007669"/>
    <property type="project" value="TreeGrafter"/>
</dbReference>
<dbReference type="PANTHER" id="PTHR11188:SF168">
    <property type="entry name" value="PROTEIN ECM21-RELATED"/>
    <property type="match status" value="1"/>
</dbReference>
<dbReference type="PANTHER" id="PTHR11188">
    <property type="entry name" value="ARRESTIN DOMAIN CONTAINING PROTEIN"/>
    <property type="match status" value="1"/>
</dbReference>
<dbReference type="GO" id="GO:0005829">
    <property type="term" value="C:cytosol"/>
    <property type="evidence" value="ECO:0007669"/>
    <property type="project" value="TreeGrafter"/>
</dbReference>
<evidence type="ECO:0000256" key="1">
    <source>
        <dbReference type="SAM" id="MobiDB-lite"/>
    </source>
</evidence>
<name>A0A1G4JGI3_9SACH</name>
<keyword evidence="4" id="KW-1185">Reference proteome</keyword>
<feature type="region of interest" description="Disordered" evidence="1">
    <location>
        <begin position="1"/>
        <end position="71"/>
    </location>
</feature>
<dbReference type="InterPro" id="IPR050357">
    <property type="entry name" value="Arrestin_domain-protein"/>
</dbReference>
<dbReference type="AlphaFoldDB" id="A0A1G4JGI3"/>
<feature type="region of interest" description="Disordered" evidence="1">
    <location>
        <begin position="214"/>
        <end position="251"/>
    </location>
</feature>
<feature type="region of interest" description="Disordered" evidence="1">
    <location>
        <begin position="423"/>
        <end position="459"/>
    </location>
</feature>
<dbReference type="InterPro" id="IPR014752">
    <property type="entry name" value="Arrestin-like_C"/>
</dbReference>
<dbReference type="SMART" id="SM01017">
    <property type="entry name" value="Arrestin_C"/>
    <property type="match status" value="1"/>
</dbReference>
<feature type="compositionally biased region" description="Polar residues" evidence="1">
    <location>
        <begin position="685"/>
        <end position="699"/>
    </location>
</feature>
<evidence type="ECO:0000313" key="3">
    <source>
        <dbReference type="EMBL" id="SCU89368.1"/>
    </source>
</evidence>
<feature type="compositionally biased region" description="Acidic residues" evidence="1">
    <location>
        <begin position="116"/>
        <end position="127"/>
    </location>
</feature>
<feature type="region of interest" description="Disordered" evidence="1">
    <location>
        <begin position="930"/>
        <end position="958"/>
    </location>
</feature>
<accession>A0A1G4JGI3</accession>
<dbReference type="OrthoDB" id="2333384at2759"/>
<organism evidence="3 4">
    <name type="scientific">Lachancea meyersii CBS 8951</name>
    <dbReference type="NCBI Taxonomy" id="1266667"/>
    <lineage>
        <taxon>Eukaryota</taxon>
        <taxon>Fungi</taxon>
        <taxon>Dikarya</taxon>
        <taxon>Ascomycota</taxon>
        <taxon>Saccharomycotina</taxon>
        <taxon>Saccharomycetes</taxon>
        <taxon>Saccharomycetales</taxon>
        <taxon>Saccharomycetaceae</taxon>
        <taxon>Lachancea</taxon>
    </lineage>
</organism>
<evidence type="ECO:0000313" key="4">
    <source>
        <dbReference type="Proteomes" id="UP000191144"/>
    </source>
</evidence>